<reference evidence="2" key="1">
    <citation type="submission" date="2015-11" db="EMBL/GenBank/DDBJ databases">
        <title>De novo transcriptome assembly of four potential Pierce s Disease insect vectors from Arizona vineyards.</title>
        <authorList>
            <person name="Tassone E.E."/>
        </authorList>
    </citation>
    <scope>NUCLEOTIDE SEQUENCE</scope>
</reference>
<evidence type="ECO:0000313" key="2">
    <source>
        <dbReference type="EMBL" id="JAS64394.1"/>
    </source>
</evidence>
<accession>A0A1B6GPN9</accession>
<protein>
    <submittedName>
        <fullName evidence="2">Uncharacterized protein</fullName>
    </submittedName>
</protein>
<keyword evidence="1" id="KW-0732">Signal</keyword>
<feature type="signal peptide" evidence="1">
    <location>
        <begin position="1"/>
        <end position="19"/>
    </location>
</feature>
<feature type="chain" id="PRO_5008583743" evidence="1">
    <location>
        <begin position="20"/>
        <end position="138"/>
    </location>
</feature>
<name>A0A1B6GPN9_9HEMI</name>
<proteinExistence type="predicted"/>
<evidence type="ECO:0000256" key="1">
    <source>
        <dbReference type="SAM" id="SignalP"/>
    </source>
</evidence>
<gene>
    <name evidence="2" type="ORF">g.48792</name>
</gene>
<sequence length="138" mass="16294">MMALASLKITLMMFGVCQCQRLGPQLFTADRNITLLVRSPLQGEGGRLLRFMVTYLRLLSTLIVRVSKRLEHARRAARYLYKHNGPKFLRVKFTEDSLVKAFRWSIVELRHFRFLKSETVSEYELFTKCYKANLVWFL</sequence>
<dbReference type="EMBL" id="GECZ01005375">
    <property type="protein sequence ID" value="JAS64394.1"/>
    <property type="molecule type" value="Transcribed_RNA"/>
</dbReference>
<dbReference type="AlphaFoldDB" id="A0A1B6GPN9"/>
<organism evidence="2">
    <name type="scientific">Cuerna arida</name>
    <dbReference type="NCBI Taxonomy" id="1464854"/>
    <lineage>
        <taxon>Eukaryota</taxon>
        <taxon>Metazoa</taxon>
        <taxon>Ecdysozoa</taxon>
        <taxon>Arthropoda</taxon>
        <taxon>Hexapoda</taxon>
        <taxon>Insecta</taxon>
        <taxon>Pterygota</taxon>
        <taxon>Neoptera</taxon>
        <taxon>Paraneoptera</taxon>
        <taxon>Hemiptera</taxon>
        <taxon>Auchenorrhyncha</taxon>
        <taxon>Membracoidea</taxon>
        <taxon>Cicadellidae</taxon>
        <taxon>Cicadellinae</taxon>
        <taxon>Proconiini</taxon>
        <taxon>Cuerna</taxon>
    </lineage>
</organism>